<sequence length="572" mass="64309">MTSEATCLTSTPAESNMRFLNTTTYHLEDFGQEPWPPYAILSHTWLPLGSTRVVRGITSQDLQSNASLIEDGNYKPQGWAKLKAFCDLARSDGWQYGWMDMCCIDKTNPSDTQEAINAMFRWYSLAGVGYAHLAGIARPAGQRLAGHYGEDFRRAFRRAYWFQGAWTLQELLAPPSLIFVDQSWDVIGTKAELAQDVADASDMDPDDLTEYPECSVGKKLSWAARRSCTMEEDHAYSLLGLFGVSMPLCYGEGGLAFRRFQAELIKVHPDPSIFSFLQPEFVPSKPHRTITADIEDFATCGTLTCGKTSFSLSNIGLTIGGWLSECTQTVPPIYMLWLDCWDGPREGSGRDTPSPNCIGIPLRRSYVKEGYAKRYCDVDEKKFLKAEEKTILIEEPAPETFITARERFSLKFDRREVTCSHMVALTGSGAPGTNPTRRPVDDTGWEMVHDEAVDRQQSWHPRAVEYDETLYQMVYYRYRGTHAVLQLVLSGGKVFRLLLESGRRRDPICHPCPQSAEMDRFIGGGTDKDVENIQARIYPLPPIQSILGPVPVYLVQICRVDPVMDQAAVQAY</sequence>
<proteinExistence type="predicted"/>
<name>A0AAN6K2H7_9PEZI</name>
<protein>
    <recommendedName>
        <fullName evidence="1">Heterokaryon incompatibility domain-containing protein</fullName>
    </recommendedName>
</protein>
<accession>A0AAN6K2H7</accession>
<dbReference type="PANTHER" id="PTHR10622:SF10">
    <property type="entry name" value="HET DOMAIN-CONTAINING PROTEIN"/>
    <property type="match status" value="1"/>
</dbReference>
<organism evidence="2 3">
    <name type="scientific">Friedmanniomyces endolithicus</name>
    <dbReference type="NCBI Taxonomy" id="329885"/>
    <lineage>
        <taxon>Eukaryota</taxon>
        <taxon>Fungi</taxon>
        <taxon>Dikarya</taxon>
        <taxon>Ascomycota</taxon>
        <taxon>Pezizomycotina</taxon>
        <taxon>Dothideomycetes</taxon>
        <taxon>Dothideomycetidae</taxon>
        <taxon>Mycosphaerellales</taxon>
        <taxon>Teratosphaeriaceae</taxon>
        <taxon>Friedmanniomyces</taxon>
    </lineage>
</organism>
<dbReference type="Proteomes" id="UP001175353">
    <property type="component" value="Unassembled WGS sequence"/>
</dbReference>
<gene>
    <name evidence="2" type="ORF">LTR91_019016</name>
</gene>
<evidence type="ECO:0000259" key="1">
    <source>
        <dbReference type="Pfam" id="PF06985"/>
    </source>
</evidence>
<dbReference type="PANTHER" id="PTHR10622">
    <property type="entry name" value="HET DOMAIN-CONTAINING PROTEIN"/>
    <property type="match status" value="1"/>
</dbReference>
<dbReference type="AlphaFoldDB" id="A0AAN6K2H7"/>
<keyword evidence="3" id="KW-1185">Reference proteome</keyword>
<comment type="caution">
    <text evidence="2">The sequence shown here is derived from an EMBL/GenBank/DDBJ whole genome shotgun (WGS) entry which is preliminary data.</text>
</comment>
<reference evidence="2" key="1">
    <citation type="submission" date="2023-06" db="EMBL/GenBank/DDBJ databases">
        <title>Black Yeasts Isolated from many extreme environments.</title>
        <authorList>
            <person name="Coleine C."/>
            <person name="Stajich J.E."/>
            <person name="Selbmann L."/>
        </authorList>
    </citation>
    <scope>NUCLEOTIDE SEQUENCE</scope>
    <source>
        <strain evidence="2">CCFEE 5200</strain>
    </source>
</reference>
<dbReference type="Pfam" id="PF06985">
    <property type="entry name" value="HET"/>
    <property type="match status" value="1"/>
</dbReference>
<evidence type="ECO:0000313" key="3">
    <source>
        <dbReference type="Proteomes" id="UP001175353"/>
    </source>
</evidence>
<dbReference type="InterPro" id="IPR010730">
    <property type="entry name" value="HET"/>
</dbReference>
<dbReference type="EMBL" id="JAUJLE010000278">
    <property type="protein sequence ID" value="KAK0963319.1"/>
    <property type="molecule type" value="Genomic_DNA"/>
</dbReference>
<evidence type="ECO:0000313" key="2">
    <source>
        <dbReference type="EMBL" id="KAK0963319.1"/>
    </source>
</evidence>
<feature type="domain" description="Heterokaryon incompatibility" evidence="1">
    <location>
        <begin position="38"/>
        <end position="134"/>
    </location>
</feature>